<reference evidence="3" key="1">
    <citation type="journal article" date="2019" name="Int. J. Syst. Evol. Microbiol.">
        <title>The Global Catalogue of Microorganisms (GCM) 10K type strain sequencing project: providing services to taxonomists for standard genome sequencing and annotation.</title>
        <authorList>
            <consortium name="The Broad Institute Genomics Platform"/>
            <consortium name="The Broad Institute Genome Sequencing Center for Infectious Disease"/>
            <person name="Wu L."/>
            <person name="Ma J."/>
        </authorList>
    </citation>
    <scope>NUCLEOTIDE SEQUENCE [LARGE SCALE GENOMIC DNA]</scope>
    <source>
        <strain evidence="3">JCM 17808</strain>
    </source>
</reference>
<feature type="compositionally biased region" description="Low complexity" evidence="1">
    <location>
        <begin position="73"/>
        <end position="82"/>
    </location>
</feature>
<protein>
    <submittedName>
        <fullName evidence="2">Uncharacterized protein</fullName>
    </submittedName>
</protein>
<evidence type="ECO:0000256" key="1">
    <source>
        <dbReference type="SAM" id="MobiDB-lite"/>
    </source>
</evidence>
<evidence type="ECO:0000313" key="2">
    <source>
        <dbReference type="EMBL" id="GAA4387093.1"/>
    </source>
</evidence>
<sequence length="113" mass="11238">MAPGGAPSTPGDDDAPVTSPVGDVTGAEDTEVPAPEPESSPDPGPSPEAHPAASTITVTAPAAPAARRRPVRLRTVIVTPVLAPQEACAPSNGHRDTGSGPAGLPDPPQMSRR</sequence>
<name>A0ABP8J9P7_9MICO</name>
<proteinExistence type="predicted"/>
<keyword evidence="3" id="KW-1185">Reference proteome</keyword>
<feature type="compositionally biased region" description="Low complexity" evidence="1">
    <location>
        <begin position="51"/>
        <end position="65"/>
    </location>
</feature>
<gene>
    <name evidence="2" type="ORF">GCM10023167_10670</name>
</gene>
<evidence type="ECO:0000313" key="3">
    <source>
        <dbReference type="Proteomes" id="UP001500642"/>
    </source>
</evidence>
<feature type="region of interest" description="Disordered" evidence="1">
    <location>
        <begin position="1"/>
        <end position="113"/>
    </location>
</feature>
<feature type="compositionally biased region" description="Pro residues" evidence="1">
    <location>
        <begin position="34"/>
        <end position="48"/>
    </location>
</feature>
<organism evidence="2 3">
    <name type="scientific">Brevibacterium pityocampae</name>
    <dbReference type="NCBI Taxonomy" id="506594"/>
    <lineage>
        <taxon>Bacteria</taxon>
        <taxon>Bacillati</taxon>
        <taxon>Actinomycetota</taxon>
        <taxon>Actinomycetes</taxon>
        <taxon>Micrococcales</taxon>
        <taxon>Brevibacteriaceae</taxon>
        <taxon>Brevibacterium</taxon>
    </lineage>
</organism>
<accession>A0ABP8J9P7</accession>
<feature type="compositionally biased region" description="Pro residues" evidence="1">
    <location>
        <begin position="104"/>
        <end position="113"/>
    </location>
</feature>
<dbReference type="EMBL" id="BAABGL010000004">
    <property type="protein sequence ID" value="GAA4387093.1"/>
    <property type="molecule type" value="Genomic_DNA"/>
</dbReference>
<dbReference type="Proteomes" id="UP001500642">
    <property type="component" value="Unassembled WGS sequence"/>
</dbReference>
<comment type="caution">
    <text evidence="2">The sequence shown here is derived from an EMBL/GenBank/DDBJ whole genome shotgun (WGS) entry which is preliminary data.</text>
</comment>